<dbReference type="SMART" id="SM00150">
    <property type="entry name" value="SPEC"/>
    <property type="match status" value="1"/>
</dbReference>
<feature type="coiled-coil region" evidence="3">
    <location>
        <begin position="13"/>
        <end position="40"/>
    </location>
</feature>
<dbReference type="InterPro" id="IPR018159">
    <property type="entry name" value="Spectrin/alpha-actinin"/>
</dbReference>
<keyword evidence="2" id="KW-0009">Actin-binding</keyword>
<evidence type="ECO:0000313" key="4">
    <source>
        <dbReference type="EMBL" id="KAF0021900.1"/>
    </source>
</evidence>
<evidence type="ECO:0000256" key="2">
    <source>
        <dbReference type="ARBA" id="ARBA00023203"/>
    </source>
</evidence>
<sequence length="201" mass="23045">MAAAASAEDRPEAERIAGQLTELEEAWARLRDEMAKRRERLSGSNLAQQYYNDAGDAEAWIGEQELYMIADEKAKDEQSALLALKRHMVLKQAVDDYADAIQKLNGRAQKMFAEDHPNGEGIIRRQGQVDKQYAGLRELAEDRRRKLDHTFHHFLLSREVEDLEHWIAERDMVASSQEMGQDLDHVSVLNAQNHAHTHMRS</sequence>
<dbReference type="AlphaFoldDB" id="A0A6A4RRA0"/>
<dbReference type="PANTHER" id="PTHR11915">
    <property type="entry name" value="SPECTRIN/FILAMIN RELATED CYTOSKELETAL PROTEIN"/>
    <property type="match status" value="1"/>
</dbReference>
<organism evidence="4 5">
    <name type="scientific">Scophthalmus maximus</name>
    <name type="common">Turbot</name>
    <name type="synonym">Psetta maxima</name>
    <dbReference type="NCBI Taxonomy" id="52904"/>
    <lineage>
        <taxon>Eukaryota</taxon>
        <taxon>Metazoa</taxon>
        <taxon>Chordata</taxon>
        <taxon>Craniata</taxon>
        <taxon>Vertebrata</taxon>
        <taxon>Euteleostomi</taxon>
        <taxon>Actinopterygii</taxon>
        <taxon>Neopterygii</taxon>
        <taxon>Teleostei</taxon>
        <taxon>Neoteleostei</taxon>
        <taxon>Acanthomorphata</taxon>
        <taxon>Carangaria</taxon>
        <taxon>Pleuronectiformes</taxon>
        <taxon>Pleuronectoidei</taxon>
        <taxon>Scophthalmidae</taxon>
        <taxon>Scophthalmus</taxon>
    </lineage>
</organism>
<dbReference type="Proteomes" id="UP000438429">
    <property type="component" value="Unassembled WGS sequence"/>
</dbReference>
<dbReference type="Gene3D" id="1.20.58.60">
    <property type="match status" value="2"/>
</dbReference>
<proteinExistence type="predicted"/>
<dbReference type="SUPFAM" id="SSF46966">
    <property type="entry name" value="Spectrin repeat"/>
    <property type="match status" value="2"/>
</dbReference>
<dbReference type="CDD" id="cd00176">
    <property type="entry name" value="SPEC"/>
    <property type="match status" value="1"/>
</dbReference>
<gene>
    <name evidence="4" type="ORF">F2P81_025847</name>
</gene>
<evidence type="ECO:0000256" key="3">
    <source>
        <dbReference type="SAM" id="Coils"/>
    </source>
</evidence>
<name>A0A6A4RRA0_SCOMX</name>
<dbReference type="InterPro" id="IPR002017">
    <property type="entry name" value="Spectrin_repeat"/>
</dbReference>
<evidence type="ECO:0000313" key="5">
    <source>
        <dbReference type="Proteomes" id="UP000438429"/>
    </source>
</evidence>
<reference evidence="4 5" key="1">
    <citation type="submission" date="2019-06" db="EMBL/GenBank/DDBJ databases">
        <title>Draft genomes of female and male turbot (Scophthalmus maximus).</title>
        <authorList>
            <person name="Xu H."/>
            <person name="Xu X.-W."/>
            <person name="Shao C."/>
            <person name="Chen S."/>
        </authorList>
    </citation>
    <scope>NUCLEOTIDE SEQUENCE [LARGE SCALE GENOMIC DNA]</scope>
    <source>
        <strain evidence="4">Ysfricsl-2016a</strain>
        <tissue evidence="4">Blood</tissue>
    </source>
</reference>
<protein>
    <submittedName>
        <fullName evidence="4">Uncharacterized protein</fullName>
    </submittedName>
</protein>
<accession>A0A6A4RRA0</accession>
<keyword evidence="3" id="KW-0175">Coiled coil</keyword>
<evidence type="ECO:0000256" key="1">
    <source>
        <dbReference type="ARBA" id="ARBA00022737"/>
    </source>
</evidence>
<dbReference type="GO" id="GO:0003779">
    <property type="term" value="F:actin binding"/>
    <property type="evidence" value="ECO:0007669"/>
    <property type="project" value="UniProtKB-KW"/>
</dbReference>
<dbReference type="Pfam" id="PF00435">
    <property type="entry name" value="Spectrin"/>
    <property type="match status" value="1"/>
</dbReference>
<dbReference type="EMBL" id="VEVO01001105">
    <property type="protein sequence ID" value="KAF0021900.1"/>
    <property type="molecule type" value="Genomic_DNA"/>
</dbReference>
<keyword evidence="1" id="KW-0677">Repeat</keyword>
<comment type="caution">
    <text evidence="4">The sequence shown here is derived from an EMBL/GenBank/DDBJ whole genome shotgun (WGS) entry which is preliminary data.</text>
</comment>